<reference evidence="1" key="1">
    <citation type="submission" date="2022-09" db="EMBL/GenBank/DDBJ databases">
        <title>Diverse halophilic archaea isolated from saline environments.</title>
        <authorList>
            <person name="Cui H.-L."/>
        </authorList>
    </citation>
    <scope>NUCLEOTIDE SEQUENCE</scope>
    <source>
        <strain evidence="1">ZS-35-S2</strain>
        <plasmid evidence="1">unnamed1</plasmid>
    </source>
</reference>
<dbReference type="EMBL" id="CP104004">
    <property type="protein sequence ID" value="UWM57029.1"/>
    <property type="molecule type" value="Genomic_DNA"/>
</dbReference>
<dbReference type="KEGG" id="ssai:N0B31_21550"/>
<gene>
    <name evidence="2" type="ORF">N0B31_21550</name>
    <name evidence="1" type="ORF">N0B31_22345</name>
</gene>
<evidence type="ECO:0000313" key="3">
    <source>
        <dbReference type="Proteomes" id="UP001057580"/>
    </source>
</evidence>
<dbReference type="RefSeq" id="WP_260644100.1">
    <property type="nucleotide sequence ID" value="NZ_CP104004.1"/>
</dbReference>
<protein>
    <submittedName>
        <fullName evidence="1">Uncharacterized protein</fullName>
    </submittedName>
</protein>
<dbReference type="EMBL" id="CP104004">
    <property type="protein sequence ID" value="UWM56989.1"/>
    <property type="molecule type" value="Genomic_DNA"/>
</dbReference>
<geneLocation type="plasmid" evidence="1 3">
    <name>unnamed1</name>
</geneLocation>
<dbReference type="AlphaFoldDB" id="A0A9E7UDE9"/>
<accession>A0A9E7UDE9</accession>
<keyword evidence="1" id="KW-0614">Plasmid</keyword>
<name>A0A9E7UDE9_9EURY</name>
<dbReference type="KEGG" id="ssai:N0B31_22345"/>
<proteinExistence type="predicted"/>
<sequence>MTADHFDPRATGITAEGGFDLSRMVDLAPNFENATFRRRPKTSGALVFLPSWGGAAGFTLTPGRIGWVVGGVDEYIEERKQGEITIPDTYTVWNEQFGEDFREEFDFVVSDRPMDLDGMKVWAVWHAEYVEVALRVLSGGGHYNTDDYTLHKTVPRLLLEGEDGIICVTPVYVERDDSKD</sequence>
<keyword evidence="3" id="KW-1185">Reference proteome</keyword>
<dbReference type="GeneID" id="74945225"/>
<evidence type="ECO:0000313" key="1">
    <source>
        <dbReference type="EMBL" id="UWM56989.1"/>
    </source>
</evidence>
<evidence type="ECO:0000313" key="2">
    <source>
        <dbReference type="EMBL" id="UWM57029.1"/>
    </source>
</evidence>
<dbReference type="Proteomes" id="UP001057580">
    <property type="component" value="Plasmid unnamed1"/>
</dbReference>
<organism evidence="1 3">
    <name type="scientific">Salinirubellus salinus</name>
    <dbReference type="NCBI Taxonomy" id="1364945"/>
    <lineage>
        <taxon>Archaea</taxon>
        <taxon>Methanobacteriati</taxon>
        <taxon>Methanobacteriota</taxon>
        <taxon>Stenosarchaea group</taxon>
        <taxon>Halobacteria</taxon>
        <taxon>Halobacteriales</taxon>
        <taxon>Natronomonadaceae</taxon>
        <taxon>Salinirubellus</taxon>
    </lineage>
</organism>